<dbReference type="PANTHER" id="PTHR13799:SF14">
    <property type="entry name" value="GTP CYCLOHYDROLASE 1 TYPE 2 HOMOLOG"/>
    <property type="match status" value="1"/>
</dbReference>
<dbReference type="Gene3D" id="3.40.1390.30">
    <property type="entry name" value="NIF3 (NGG1p interacting factor 3)-like"/>
    <property type="match status" value="2"/>
</dbReference>
<evidence type="ECO:0000256" key="1">
    <source>
        <dbReference type="ARBA" id="ARBA00006964"/>
    </source>
</evidence>
<dbReference type="PIRSF" id="PIRSF037489">
    <property type="entry name" value="UCP037489_NIF3_YqfO"/>
    <property type="match status" value="1"/>
</dbReference>
<dbReference type="GO" id="GO:0046872">
    <property type="term" value="F:metal ion binding"/>
    <property type="evidence" value="ECO:0007669"/>
    <property type="project" value="UniProtKB-UniRule"/>
</dbReference>
<organism evidence="7 8">
    <name type="scientific">Geoanaerobacter pelophilus</name>
    <dbReference type="NCBI Taxonomy" id="60036"/>
    <lineage>
        <taxon>Bacteria</taxon>
        <taxon>Pseudomonadati</taxon>
        <taxon>Thermodesulfobacteriota</taxon>
        <taxon>Desulfuromonadia</taxon>
        <taxon>Geobacterales</taxon>
        <taxon>Geobacteraceae</taxon>
        <taxon>Geoanaerobacter</taxon>
    </lineage>
</organism>
<dbReference type="InterPro" id="IPR017221">
    <property type="entry name" value="DUF34/NIF3_bac"/>
</dbReference>
<feature type="binding site" evidence="6">
    <location>
        <position position="106"/>
    </location>
    <ligand>
        <name>a divalent metal cation</name>
        <dbReference type="ChEBI" id="CHEBI:60240"/>
        <label>1</label>
    </ligand>
</feature>
<sequence>MNTPRVSDVVGIINKIAPLRFAEGWDNPGLQVGNNAAPVERIMIALDASEGSVEAAIAHNCTLLLTHHPLLFKPLKRVSREDADGAIVFRAIEGGLAIVALHTNYDIATGGVNDLLAERLGLEQTVPLQVTARDELVKLGVFVPVGHEDRVLQVLSPFSEQLGNYSDCTFRIAGTGTFRPLAGARPFLGKEGELASVEESRIELMLRSDQVNAAVSALKRVHPYEEPAFDLFKLSNCGKSFGLGRIGELPEQVALYDFAQQVKERLETPALRFVGDGKRKIKRVAICGGSGVSLLNAARFKGADVLVTGDVKYHEARDAEAHGIALVDAGHFATERIMVSGLAERLGQELSILGFKAELVTYNGEKEPFSYV</sequence>
<evidence type="ECO:0000256" key="3">
    <source>
        <dbReference type="ARBA" id="ARBA00022112"/>
    </source>
</evidence>
<feature type="binding site" evidence="6">
    <location>
        <position position="67"/>
    </location>
    <ligand>
        <name>a divalent metal cation</name>
        <dbReference type="ChEBI" id="CHEBI:60240"/>
        <label>1</label>
    </ligand>
</feature>
<protein>
    <recommendedName>
        <fullName evidence="3 5">GTP cyclohydrolase 1 type 2 homolog</fullName>
    </recommendedName>
</protein>
<gene>
    <name evidence="7" type="ORF">KI809_05810</name>
</gene>
<dbReference type="EMBL" id="JAHCVJ010000002">
    <property type="protein sequence ID" value="MBT0663813.1"/>
    <property type="molecule type" value="Genomic_DNA"/>
</dbReference>
<dbReference type="Gene3D" id="3.30.70.120">
    <property type="match status" value="1"/>
</dbReference>
<evidence type="ECO:0000256" key="4">
    <source>
        <dbReference type="ARBA" id="ARBA00022723"/>
    </source>
</evidence>
<dbReference type="InterPro" id="IPR036069">
    <property type="entry name" value="DUF34/NIF3_sf"/>
</dbReference>
<feature type="binding site" evidence="6">
    <location>
        <position position="331"/>
    </location>
    <ligand>
        <name>a divalent metal cation</name>
        <dbReference type="ChEBI" id="CHEBI:60240"/>
        <label>1</label>
    </ligand>
</feature>
<evidence type="ECO:0000313" key="8">
    <source>
        <dbReference type="Proteomes" id="UP000811899"/>
    </source>
</evidence>
<comment type="subunit">
    <text evidence="2">Homohexamer.</text>
</comment>
<feature type="binding site" evidence="6">
    <location>
        <position position="68"/>
    </location>
    <ligand>
        <name>a divalent metal cation</name>
        <dbReference type="ChEBI" id="CHEBI:60240"/>
        <label>1</label>
    </ligand>
</feature>
<keyword evidence="8" id="KW-1185">Reference proteome</keyword>
<dbReference type="Pfam" id="PF01784">
    <property type="entry name" value="DUF34_NIF3"/>
    <property type="match status" value="1"/>
</dbReference>
<evidence type="ECO:0000256" key="5">
    <source>
        <dbReference type="PIRNR" id="PIRNR037489"/>
    </source>
</evidence>
<dbReference type="InterPro" id="IPR002678">
    <property type="entry name" value="DUF34/NIF3"/>
</dbReference>
<feature type="binding site" evidence="6">
    <location>
        <position position="335"/>
    </location>
    <ligand>
        <name>a divalent metal cation</name>
        <dbReference type="ChEBI" id="CHEBI:60240"/>
        <label>1</label>
    </ligand>
</feature>
<keyword evidence="4 5" id="KW-0479">Metal-binding</keyword>
<dbReference type="FunFam" id="3.40.1390.30:FF:000001">
    <property type="entry name" value="GTP cyclohydrolase 1 type 2"/>
    <property type="match status" value="1"/>
</dbReference>
<comment type="caution">
    <text evidence="7">The sequence shown here is derived from an EMBL/GenBank/DDBJ whole genome shotgun (WGS) entry which is preliminary data.</text>
</comment>
<comment type="similarity">
    <text evidence="1 5">Belongs to the GTP cyclohydrolase I type 2/NIF3 family.</text>
</comment>
<name>A0AAW4KYU5_9BACT</name>
<evidence type="ECO:0000256" key="6">
    <source>
        <dbReference type="PIRSR" id="PIRSR602678-1"/>
    </source>
</evidence>
<dbReference type="GO" id="GO:0005737">
    <property type="term" value="C:cytoplasm"/>
    <property type="evidence" value="ECO:0007669"/>
    <property type="project" value="TreeGrafter"/>
</dbReference>
<evidence type="ECO:0000256" key="2">
    <source>
        <dbReference type="ARBA" id="ARBA00011643"/>
    </source>
</evidence>
<dbReference type="PANTHER" id="PTHR13799">
    <property type="entry name" value="NGG1 INTERACTING FACTOR 3"/>
    <property type="match status" value="1"/>
</dbReference>
<dbReference type="NCBIfam" id="TIGR00486">
    <property type="entry name" value="YbgI_SA1388"/>
    <property type="match status" value="1"/>
</dbReference>
<accession>A0AAW4KYU5</accession>
<dbReference type="AlphaFoldDB" id="A0AAW4KYU5"/>
<reference evidence="7 8" key="1">
    <citation type="submission" date="2021-05" db="EMBL/GenBank/DDBJ databases">
        <title>The draft genome of Geobacter pelophilus DSM 12255.</title>
        <authorList>
            <person name="Xu Z."/>
            <person name="Masuda Y."/>
            <person name="Itoh H."/>
            <person name="Senoo K."/>
        </authorList>
    </citation>
    <scope>NUCLEOTIDE SEQUENCE [LARGE SCALE GENOMIC DNA]</scope>
    <source>
        <strain evidence="7 8">DSM 12255</strain>
    </source>
</reference>
<evidence type="ECO:0000313" key="7">
    <source>
        <dbReference type="EMBL" id="MBT0663813.1"/>
    </source>
</evidence>
<proteinExistence type="inferred from homology"/>
<dbReference type="InterPro" id="IPR015867">
    <property type="entry name" value="N-reg_PII/ATP_PRibTrfase_C"/>
</dbReference>
<dbReference type="RefSeq" id="WP_214170598.1">
    <property type="nucleotide sequence ID" value="NZ_JAHCVJ010000002.1"/>
</dbReference>
<dbReference type="SUPFAM" id="SSF102705">
    <property type="entry name" value="NIF3 (NGG1p interacting factor 3)-like"/>
    <property type="match status" value="1"/>
</dbReference>
<dbReference type="Proteomes" id="UP000811899">
    <property type="component" value="Unassembled WGS sequence"/>
</dbReference>